<protein>
    <recommendedName>
        <fullName evidence="3">NACHT domain-containing protein</fullName>
    </recommendedName>
</protein>
<accession>A0A409X6T1</accession>
<dbReference type="Pfam" id="PF24883">
    <property type="entry name" value="NPHP3_N"/>
    <property type="match status" value="1"/>
</dbReference>
<reference evidence="4 5" key="1">
    <citation type="journal article" date="2018" name="Evol. Lett.">
        <title>Horizontal gene cluster transfer increased hallucinogenic mushroom diversity.</title>
        <authorList>
            <person name="Reynolds H.T."/>
            <person name="Vijayakumar V."/>
            <person name="Gluck-Thaler E."/>
            <person name="Korotkin H.B."/>
            <person name="Matheny P.B."/>
            <person name="Slot J.C."/>
        </authorList>
    </citation>
    <scope>NUCLEOTIDE SEQUENCE [LARGE SCALE GENOMIC DNA]</scope>
    <source>
        <strain evidence="4 5">2631</strain>
    </source>
</reference>
<dbReference type="InterPro" id="IPR027417">
    <property type="entry name" value="P-loop_NTPase"/>
</dbReference>
<dbReference type="Gene3D" id="3.40.50.300">
    <property type="entry name" value="P-loop containing nucleotide triphosphate hydrolases"/>
    <property type="match status" value="1"/>
</dbReference>
<dbReference type="EMBL" id="NHYD01002494">
    <property type="protein sequence ID" value="PPQ86431.1"/>
    <property type="molecule type" value="Genomic_DNA"/>
</dbReference>
<feature type="compositionally biased region" description="Basic and acidic residues" evidence="2">
    <location>
        <begin position="782"/>
        <end position="804"/>
    </location>
</feature>
<dbReference type="InterPro" id="IPR056884">
    <property type="entry name" value="NPHP3-like_N"/>
</dbReference>
<evidence type="ECO:0000256" key="2">
    <source>
        <dbReference type="SAM" id="MobiDB-lite"/>
    </source>
</evidence>
<evidence type="ECO:0000256" key="1">
    <source>
        <dbReference type="ARBA" id="ARBA00022737"/>
    </source>
</evidence>
<dbReference type="OrthoDB" id="4760524at2759"/>
<dbReference type="Proteomes" id="UP000283269">
    <property type="component" value="Unassembled WGS sequence"/>
</dbReference>
<dbReference type="SUPFAM" id="SSF52540">
    <property type="entry name" value="P-loop containing nucleoside triphosphate hydrolases"/>
    <property type="match status" value="1"/>
</dbReference>
<proteinExistence type="predicted"/>
<dbReference type="STRING" id="93625.A0A409X6T1"/>
<comment type="caution">
    <text evidence="4">The sequence shown here is derived from an EMBL/GenBank/DDBJ whole genome shotgun (WGS) entry which is preliminary data.</text>
</comment>
<feature type="domain" description="NACHT" evidence="3">
    <location>
        <begin position="76"/>
        <end position="231"/>
    </location>
</feature>
<dbReference type="InterPro" id="IPR007111">
    <property type="entry name" value="NACHT_NTPase"/>
</dbReference>
<gene>
    <name evidence="4" type="ORF">CVT25_008089</name>
</gene>
<dbReference type="PANTHER" id="PTHR10039">
    <property type="entry name" value="AMELOGENIN"/>
    <property type="match status" value="1"/>
</dbReference>
<evidence type="ECO:0000259" key="3">
    <source>
        <dbReference type="PROSITE" id="PS50837"/>
    </source>
</evidence>
<organism evidence="4 5">
    <name type="scientific">Psilocybe cyanescens</name>
    <dbReference type="NCBI Taxonomy" id="93625"/>
    <lineage>
        <taxon>Eukaryota</taxon>
        <taxon>Fungi</taxon>
        <taxon>Dikarya</taxon>
        <taxon>Basidiomycota</taxon>
        <taxon>Agaricomycotina</taxon>
        <taxon>Agaricomycetes</taxon>
        <taxon>Agaricomycetidae</taxon>
        <taxon>Agaricales</taxon>
        <taxon>Agaricineae</taxon>
        <taxon>Strophariaceae</taxon>
        <taxon>Psilocybe</taxon>
    </lineage>
</organism>
<sequence length="804" mass="91383">MFEHSNNILIHGGTFTEHHHAQSSEAIKRLLEASSLGALHNSGERFDPPKCHPNTRTAVLQKLMDWFIGVFLWNKFMLWLYGPAGAGKSAIAQTFAELCAAKNGLLASFFFSRSSSRRNNEKAFVATLAYQLWLRIPESRTILEAAIDNNPAIFQLNFDTQFRTLFLDPLLQLSSAGRFTSATPFPNLIIIDGLDECHGDDIQNTVLNIISNAFQYHSSALPFKLLIASRPEYHLTTSFSVAPLHSLTIRLALDDTYRPDEDIKFYLTGSFGDIRKTHIMRAHLPDSWPSEKDIAKLVAKSSGQFIYAVTVIRYVSSPRHNPLNRLKVIQGLLGHTRNLILYISIFFLTWKMSKQSCKLLHDLEKFMQLTPGTVQLLLMDILSVVDASDNKKPIKFLHASFSDFLIDPTRSHQFFINPSKRHEEAAHFCISAIESLDIGRPLQTYAYQSLLNHLRLAGPLHDNTTLRKKVFEVPYIQHWRNYVRISRDAPFKYRQLFSQDPASFVHFLQTSQFRQSEELYLHHRSILDQKLREDLALVPMSPCLAFWTAVCASGILEHGRTVSLQIFWALTYPPILNILFYVPAFLFSALLSPIEVVNGRVGHEWLGGFIGTPYLPIVGEFLNDPSRAGPHVVDQLTYTTAAAFAVEFAVTAWDGTKSISLHPYRGEQWNFIWDAFTFMLSKAGYSAELVNMVGQKNLTFNLGRPSTNVRHRVQTLFAAVRDYFKQLSPLPFKIIINWTQRPSYNVDNCFTAEDLDDDGDTRRVFYIDESILPSDEDTQGLEDVKEPKDTPEPEGKKDQPCGNT</sequence>
<evidence type="ECO:0000313" key="5">
    <source>
        <dbReference type="Proteomes" id="UP000283269"/>
    </source>
</evidence>
<name>A0A409X6T1_PSICY</name>
<feature type="region of interest" description="Disordered" evidence="2">
    <location>
        <begin position="769"/>
        <end position="804"/>
    </location>
</feature>
<dbReference type="PANTHER" id="PTHR10039:SF17">
    <property type="entry name" value="FUNGAL STAND N-TERMINAL GOODBYE DOMAIN-CONTAINING PROTEIN-RELATED"/>
    <property type="match status" value="1"/>
</dbReference>
<keyword evidence="5" id="KW-1185">Reference proteome</keyword>
<dbReference type="PROSITE" id="PS50837">
    <property type="entry name" value="NACHT"/>
    <property type="match status" value="1"/>
</dbReference>
<dbReference type="AlphaFoldDB" id="A0A409X6T1"/>
<keyword evidence="1" id="KW-0677">Repeat</keyword>
<evidence type="ECO:0000313" key="4">
    <source>
        <dbReference type="EMBL" id="PPQ86431.1"/>
    </source>
</evidence>
<dbReference type="InParanoid" id="A0A409X6T1"/>